<keyword evidence="2" id="KW-1185">Reference proteome</keyword>
<keyword evidence="1" id="KW-1133">Transmembrane helix</keyword>
<evidence type="ECO:0000313" key="3">
    <source>
        <dbReference type="WBParaSite" id="nRc.2.0.1.t31609-RA"/>
    </source>
</evidence>
<reference evidence="3" key="1">
    <citation type="submission" date="2022-11" db="UniProtKB">
        <authorList>
            <consortium name="WormBaseParasite"/>
        </authorList>
    </citation>
    <scope>IDENTIFICATION</scope>
</reference>
<evidence type="ECO:0000313" key="2">
    <source>
        <dbReference type="Proteomes" id="UP000887565"/>
    </source>
</evidence>
<feature type="transmembrane region" description="Helical" evidence="1">
    <location>
        <begin position="53"/>
        <end position="73"/>
    </location>
</feature>
<sequence length="119" mass="13478">NPVIIKIVTYTTGNCTFFRRRFGFRIFLLLLLIIIAASAAVSEIAAITRTAATVILVTVIILIVIVVISIAKVGTLEELYSKIFVRKVTINFPKIHLRILKKVDEKFPERFCIQKYSIP</sequence>
<evidence type="ECO:0000256" key="1">
    <source>
        <dbReference type="SAM" id="Phobius"/>
    </source>
</evidence>
<dbReference type="AlphaFoldDB" id="A0A915JZX7"/>
<proteinExistence type="predicted"/>
<accession>A0A915JZX7</accession>
<keyword evidence="1" id="KW-0472">Membrane</keyword>
<feature type="transmembrane region" description="Helical" evidence="1">
    <location>
        <begin position="26"/>
        <end position="47"/>
    </location>
</feature>
<protein>
    <submittedName>
        <fullName evidence="3">Uncharacterized protein</fullName>
    </submittedName>
</protein>
<organism evidence="2 3">
    <name type="scientific">Romanomermis culicivorax</name>
    <name type="common">Nematode worm</name>
    <dbReference type="NCBI Taxonomy" id="13658"/>
    <lineage>
        <taxon>Eukaryota</taxon>
        <taxon>Metazoa</taxon>
        <taxon>Ecdysozoa</taxon>
        <taxon>Nematoda</taxon>
        <taxon>Enoplea</taxon>
        <taxon>Dorylaimia</taxon>
        <taxon>Mermithida</taxon>
        <taxon>Mermithoidea</taxon>
        <taxon>Mermithidae</taxon>
        <taxon>Romanomermis</taxon>
    </lineage>
</organism>
<dbReference type="Proteomes" id="UP000887565">
    <property type="component" value="Unplaced"/>
</dbReference>
<name>A0A915JZX7_ROMCU</name>
<dbReference type="WBParaSite" id="nRc.2.0.1.t31609-RA">
    <property type="protein sequence ID" value="nRc.2.0.1.t31609-RA"/>
    <property type="gene ID" value="nRc.2.0.1.g31609"/>
</dbReference>
<keyword evidence="1" id="KW-0812">Transmembrane</keyword>